<feature type="region of interest" description="Disordered" evidence="10">
    <location>
        <begin position="107"/>
        <end position="140"/>
    </location>
</feature>
<evidence type="ECO:0000256" key="5">
    <source>
        <dbReference type="ARBA" id="ARBA00022692"/>
    </source>
</evidence>
<proteinExistence type="inferred from homology"/>
<dbReference type="SMART" id="SM01323">
    <property type="entry name" value="YajC"/>
    <property type="match status" value="1"/>
</dbReference>
<evidence type="ECO:0000256" key="8">
    <source>
        <dbReference type="ARBA" id="ARBA00023010"/>
    </source>
</evidence>
<dbReference type="EMBL" id="JAAXPC010000006">
    <property type="protein sequence ID" value="NKY02207.1"/>
    <property type="molecule type" value="Genomic_DNA"/>
</dbReference>
<evidence type="ECO:0000256" key="1">
    <source>
        <dbReference type="ARBA" id="ARBA00004162"/>
    </source>
</evidence>
<dbReference type="GO" id="GO:0015031">
    <property type="term" value="P:protein transport"/>
    <property type="evidence" value="ECO:0007669"/>
    <property type="project" value="UniProtKB-KW"/>
</dbReference>
<evidence type="ECO:0000256" key="2">
    <source>
        <dbReference type="ARBA" id="ARBA00006742"/>
    </source>
</evidence>
<comment type="similarity">
    <text evidence="2">Belongs to the YajC family.</text>
</comment>
<evidence type="ECO:0000256" key="6">
    <source>
        <dbReference type="ARBA" id="ARBA00022927"/>
    </source>
</evidence>
<sequence>MESLFLPLLLVLMVGFMFFSVRKQKKRAAETQEMQNSVQTGTRIQLSSGLFGTVIDATSSEYIDVEIATGLVTRWNRLAVMRVIPTDEAAATYPGYTPPFAAADAEAIDEAPETITPTDVTTDRPNLDKSGGDTSADSDK</sequence>
<dbReference type="Pfam" id="PF02699">
    <property type="entry name" value="YajC"/>
    <property type="match status" value="1"/>
</dbReference>
<reference evidence="11 12" key="1">
    <citation type="submission" date="2020-04" db="EMBL/GenBank/DDBJ databases">
        <title>MicrobeNet Type strains.</title>
        <authorList>
            <person name="Nicholson A.C."/>
        </authorList>
    </citation>
    <scope>NUCLEOTIDE SEQUENCE [LARGE SCALE GENOMIC DNA]</scope>
    <source>
        <strain evidence="11 12">ATCC BAA-14</strain>
    </source>
</reference>
<evidence type="ECO:0000256" key="10">
    <source>
        <dbReference type="SAM" id="MobiDB-lite"/>
    </source>
</evidence>
<keyword evidence="7" id="KW-1133">Transmembrane helix</keyword>
<dbReference type="GeneID" id="90159256"/>
<dbReference type="Proteomes" id="UP000563898">
    <property type="component" value="Unassembled WGS sequence"/>
</dbReference>
<keyword evidence="5" id="KW-0812">Transmembrane</keyword>
<comment type="caution">
    <text evidence="11">The sequence shown here is derived from an EMBL/GenBank/DDBJ whole genome shotgun (WGS) entry which is preliminary data.</text>
</comment>
<evidence type="ECO:0000256" key="3">
    <source>
        <dbReference type="ARBA" id="ARBA00022448"/>
    </source>
</evidence>
<dbReference type="PANTHER" id="PTHR33909">
    <property type="entry name" value="SEC TRANSLOCON ACCESSORY COMPLEX SUBUNIT YAJC"/>
    <property type="match status" value="1"/>
</dbReference>
<dbReference type="InterPro" id="IPR003849">
    <property type="entry name" value="Preprotein_translocase_YajC"/>
</dbReference>
<comment type="subcellular location">
    <subcellularLocation>
        <location evidence="1">Cell membrane</location>
        <topology evidence="1">Single-pass membrane protein</topology>
    </subcellularLocation>
</comment>
<name>A0A846WLZ0_9ACTN</name>
<keyword evidence="3" id="KW-0813">Transport</keyword>
<dbReference type="GO" id="GO:0005886">
    <property type="term" value="C:plasma membrane"/>
    <property type="evidence" value="ECO:0007669"/>
    <property type="project" value="UniProtKB-SubCell"/>
</dbReference>
<feature type="compositionally biased region" description="Basic and acidic residues" evidence="10">
    <location>
        <begin position="121"/>
        <end position="140"/>
    </location>
</feature>
<evidence type="ECO:0000313" key="12">
    <source>
        <dbReference type="Proteomes" id="UP000563898"/>
    </source>
</evidence>
<dbReference type="PANTHER" id="PTHR33909:SF1">
    <property type="entry name" value="SEC TRANSLOCON ACCESSORY COMPLEX SUBUNIT YAJC"/>
    <property type="match status" value="1"/>
</dbReference>
<gene>
    <name evidence="11" type="primary">yajC</name>
    <name evidence="11" type="ORF">HGA05_11530</name>
</gene>
<dbReference type="RefSeq" id="WP_006370218.1">
    <property type="nucleotide sequence ID" value="NZ_CP073075.1"/>
</dbReference>
<keyword evidence="6" id="KW-0653">Protein transport</keyword>
<accession>A0A846WLZ0</accession>
<protein>
    <submittedName>
        <fullName evidence="11">Preprotein translocase subunit YajC</fullName>
    </submittedName>
</protein>
<keyword evidence="4" id="KW-1003">Cell membrane</keyword>
<evidence type="ECO:0000256" key="4">
    <source>
        <dbReference type="ARBA" id="ARBA00022475"/>
    </source>
</evidence>
<evidence type="ECO:0000256" key="7">
    <source>
        <dbReference type="ARBA" id="ARBA00022989"/>
    </source>
</evidence>
<evidence type="ECO:0000313" key="11">
    <source>
        <dbReference type="EMBL" id="NKY02207.1"/>
    </source>
</evidence>
<evidence type="ECO:0000256" key="9">
    <source>
        <dbReference type="ARBA" id="ARBA00023136"/>
    </source>
</evidence>
<keyword evidence="9" id="KW-0472">Membrane</keyword>
<keyword evidence="8" id="KW-0811">Translocation</keyword>
<organism evidence="11 12">
    <name type="scientific">Gordonia polyisoprenivorans</name>
    <dbReference type="NCBI Taxonomy" id="84595"/>
    <lineage>
        <taxon>Bacteria</taxon>
        <taxon>Bacillati</taxon>
        <taxon>Actinomycetota</taxon>
        <taxon>Actinomycetes</taxon>
        <taxon>Mycobacteriales</taxon>
        <taxon>Gordoniaceae</taxon>
        <taxon>Gordonia</taxon>
    </lineage>
</organism>
<dbReference type="AlphaFoldDB" id="A0A846WLZ0"/>
<dbReference type="NCBIfam" id="TIGR00739">
    <property type="entry name" value="yajC"/>
    <property type="match status" value="1"/>
</dbReference>